<proteinExistence type="predicted"/>
<dbReference type="PANTHER" id="PTHR43685:SF2">
    <property type="entry name" value="GLYCOSYLTRANSFERASE 2-LIKE DOMAIN-CONTAINING PROTEIN"/>
    <property type="match status" value="1"/>
</dbReference>
<dbReference type="InterPro" id="IPR001173">
    <property type="entry name" value="Glyco_trans_2-like"/>
</dbReference>
<keyword evidence="3" id="KW-1185">Reference proteome</keyword>
<dbReference type="PANTHER" id="PTHR43685">
    <property type="entry name" value="GLYCOSYLTRANSFERASE"/>
    <property type="match status" value="1"/>
</dbReference>
<dbReference type="Gene3D" id="3.90.550.10">
    <property type="entry name" value="Spore Coat Polysaccharide Biosynthesis Protein SpsA, Chain A"/>
    <property type="match status" value="1"/>
</dbReference>
<dbReference type="Pfam" id="PF00535">
    <property type="entry name" value="Glycos_transf_2"/>
    <property type="match status" value="1"/>
</dbReference>
<organism evidence="2 3">
    <name type="scientific">Flavobacterium kayseriense</name>
    <dbReference type="NCBI Taxonomy" id="2764714"/>
    <lineage>
        <taxon>Bacteria</taxon>
        <taxon>Pseudomonadati</taxon>
        <taxon>Bacteroidota</taxon>
        <taxon>Flavobacteriia</taxon>
        <taxon>Flavobacteriales</taxon>
        <taxon>Flavobacteriaceae</taxon>
        <taxon>Flavobacterium</taxon>
    </lineage>
</organism>
<evidence type="ECO:0000259" key="1">
    <source>
        <dbReference type="Pfam" id="PF00535"/>
    </source>
</evidence>
<gene>
    <name evidence="2" type="ORF">H8R23_08490</name>
</gene>
<dbReference type="SUPFAM" id="SSF53448">
    <property type="entry name" value="Nucleotide-diphospho-sugar transferases"/>
    <property type="match status" value="1"/>
</dbReference>
<accession>A0ABR7J7L2</accession>
<dbReference type="InterPro" id="IPR050834">
    <property type="entry name" value="Glycosyltransf_2"/>
</dbReference>
<feature type="domain" description="Glycosyltransferase 2-like" evidence="1">
    <location>
        <begin position="6"/>
        <end position="169"/>
    </location>
</feature>
<evidence type="ECO:0000313" key="2">
    <source>
        <dbReference type="EMBL" id="MBC5841442.1"/>
    </source>
</evidence>
<evidence type="ECO:0000313" key="3">
    <source>
        <dbReference type="Proteomes" id="UP000629963"/>
    </source>
</evidence>
<sequence length="293" mass="34683">MNKLVSIIVPCYNQAQYLPEALQSVLDQTYSDWECIIVNDGSPDDTDIVAKEWLIKDIRFKYIYKENGGLSSARNAGIEIAIGDYIQFLDADDFLNNKKLELSLEALLTDPQNNIVITNFQMFDNLSKKSKEPYCKLGINQFCFDSFLYQWGKTFSIPIHCALFKKRLFIDFQFPEKLQAREDWIMWVYLFQQEVKVLFIDNALVYYRQHNKSMTNNEKWMSDCHVEAILYLKNVVPDDIYIDFLQNEVKDRYQESTNLKRRIFDYQNTASFKMANAMKNSFLIRMIYNKMKC</sequence>
<dbReference type="CDD" id="cd00761">
    <property type="entry name" value="Glyco_tranf_GTA_type"/>
    <property type="match status" value="1"/>
</dbReference>
<protein>
    <submittedName>
        <fullName evidence="2">Glycosyltransferase family 2 protein</fullName>
    </submittedName>
</protein>
<dbReference type="EMBL" id="JACRUJ010000002">
    <property type="protein sequence ID" value="MBC5841442.1"/>
    <property type="molecule type" value="Genomic_DNA"/>
</dbReference>
<dbReference type="RefSeq" id="WP_187010024.1">
    <property type="nucleotide sequence ID" value="NZ_JACRUI010000002.1"/>
</dbReference>
<dbReference type="InterPro" id="IPR029044">
    <property type="entry name" value="Nucleotide-diphossugar_trans"/>
</dbReference>
<name>A0ABR7J7L2_9FLAO</name>
<reference evidence="2 3" key="1">
    <citation type="submission" date="2020-08" db="EMBL/GenBank/DDBJ databases">
        <title>Description of novel Flavobacterium F-380 isolate.</title>
        <authorList>
            <person name="Saticioglu I.B."/>
            <person name="Duman M."/>
            <person name="Altun S."/>
        </authorList>
    </citation>
    <scope>NUCLEOTIDE SEQUENCE [LARGE SCALE GENOMIC DNA]</scope>
    <source>
        <strain evidence="2 3">F-380</strain>
    </source>
</reference>
<dbReference type="Proteomes" id="UP000629963">
    <property type="component" value="Unassembled WGS sequence"/>
</dbReference>
<comment type="caution">
    <text evidence="2">The sequence shown here is derived from an EMBL/GenBank/DDBJ whole genome shotgun (WGS) entry which is preliminary data.</text>
</comment>